<gene>
    <name evidence="2" type="ORF">FNA46_21775</name>
</gene>
<accession>A0A549SY16</accession>
<organism evidence="2 3">
    <name type="scientific">Rhizobium straminoryzae</name>
    <dbReference type="NCBI Taxonomy" id="1387186"/>
    <lineage>
        <taxon>Bacteria</taxon>
        <taxon>Pseudomonadati</taxon>
        <taxon>Pseudomonadota</taxon>
        <taxon>Alphaproteobacteria</taxon>
        <taxon>Hyphomicrobiales</taxon>
        <taxon>Rhizobiaceae</taxon>
        <taxon>Rhizobium/Agrobacterium group</taxon>
        <taxon>Rhizobium</taxon>
    </lineage>
</organism>
<dbReference type="Pfam" id="PF04304">
    <property type="entry name" value="DUF454"/>
    <property type="match status" value="1"/>
</dbReference>
<dbReference type="AlphaFoldDB" id="A0A549SY16"/>
<protein>
    <submittedName>
        <fullName evidence="2">DUF454 domain-containing protein</fullName>
    </submittedName>
</protein>
<dbReference type="GO" id="GO:0005886">
    <property type="term" value="C:plasma membrane"/>
    <property type="evidence" value="ECO:0007669"/>
    <property type="project" value="TreeGrafter"/>
</dbReference>
<dbReference type="Proteomes" id="UP000316801">
    <property type="component" value="Unassembled WGS sequence"/>
</dbReference>
<feature type="transmembrane region" description="Helical" evidence="1">
    <location>
        <begin position="95"/>
        <end position="113"/>
    </location>
</feature>
<evidence type="ECO:0000256" key="1">
    <source>
        <dbReference type="SAM" id="Phobius"/>
    </source>
</evidence>
<name>A0A549SY16_9HYPH</name>
<keyword evidence="3" id="KW-1185">Reference proteome</keyword>
<sequence length="119" mass="12927">MRIVLMGLGWLFVALGILGAFLPLLPTTPFMLLAVACFTRSSPSLEAWLLNHPRFGPPLRNWREHGAISRRAKVAAVGLMAASYAIFVASTAPPLWRALLVLAILLCSSLFIVTRPDAS</sequence>
<evidence type="ECO:0000313" key="2">
    <source>
        <dbReference type="EMBL" id="TRL34531.1"/>
    </source>
</evidence>
<dbReference type="PANTHER" id="PTHR35813">
    <property type="entry name" value="INNER MEMBRANE PROTEIN YBAN"/>
    <property type="match status" value="1"/>
</dbReference>
<evidence type="ECO:0000313" key="3">
    <source>
        <dbReference type="Proteomes" id="UP000316801"/>
    </source>
</evidence>
<dbReference type="PIRSF" id="PIRSF016789">
    <property type="entry name" value="DUF454"/>
    <property type="match status" value="1"/>
</dbReference>
<keyword evidence="1" id="KW-0812">Transmembrane</keyword>
<reference evidence="2 3" key="1">
    <citation type="submission" date="2019-07" db="EMBL/GenBank/DDBJ databases">
        <title>Ln-dependent methylotrophs.</title>
        <authorList>
            <person name="Tani A."/>
        </authorList>
    </citation>
    <scope>NUCLEOTIDE SEQUENCE [LARGE SCALE GENOMIC DNA]</scope>
    <source>
        <strain evidence="2 3">SM12</strain>
    </source>
</reference>
<keyword evidence="1" id="KW-1133">Transmembrane helix</keyword>
<keyword evidence="1" id="KW-0472">Membrane</keyword>
<dbReference type="InterPro" id="IPR007401">
    <property type="entry name" value="DUF454"/>
</dbReference>
<dbReference type="PANTHER" id="PTHR35813:SF1">
    <property type="entry name" value="INNER MEMBRANE PROTEIN YBAN"/>
    <property type="match status" value="1"/>
</dbReference>
<comment type="caution">
    <text evidence="2">The sequence shown here is derived from an EMBL/GenBank/DDBJ whole genome shotgun (WGS) entry which is preliminary data.</text>
</comment>
<proteinExistence type="predicted"/>
<dbReference type="EMBL" id="VJMG01000073">
    <property type="protein sequence ID" value="TRL34531.1"/>
    <property type="molecule type" value="Genomic_DNA"/>
</dbReference>
<dbReference type="RefSeq" id="WP_143127319.1">
    <property type="nucleotide sequence ID" value="NZ_VJMG01000073.1"/>
</dbReference>